<sequence length="122" mass="13446">MVMDDLLSNISSGRGLKAIARKIRSITKSDILEHVNCGTCLETKYNTTNALLDAGDIALKQSRSKYDREASEVMEAAALDLLDVGKMLDGADNSRINSELCQEPELQQPTFLGDFLEHIDDD</sequence>
<proteinExistence type="predicted"/>
<dbReference type="Proteomes" id="UP000242519">
    <property type="component" value="Unassembled WGS sequence"/>
</dbReference>
<keyword evidence="2" id="KW-1185">Reference proteome</keyword>
<protein>
    <submittedName>
        <fullName evidence="1">Uncharacterized protein</fullName>
    </submittedName>
</protein>
<dbReference type="EMBL" id="MZNU01000247">
    <property type="protein sequence ID" value="OWP02167.1"/>
    <property type="molecule type" value="Genomic_DNA"/>
</dbReference>
<dbReference type="OrthoDB" id="3549860at2759"/>
<name>A0A218Z2B5_9HELO</name>
<evidence type="ECO:0000313" key="1">
    <source>
        <dbReference type="EMBL" id="OWP02167.1"/>
    </source>
</evidence>
<organism evidence="1 2">
    <name type="scientific">Diplocarpon coronariae</name>
    <dbReference type="NCBI Taxonomy" id="2795749"/>
    <lineage>
        <taxon>Eukaryota</taxon>
        <taxon>Fungi</taxon>
        <taxon>Dikarya</taxon>
        <taxon>Ascomycota</taxon>
        <taxon>Pezizomycotina</taxon>
        <taxon>Leotiomycetes</taxon>
        <taxon>Helotiales</taxon>
        <taxon>Drepanopezizaceae</taxon>
        <taxon>Diplocarpon</taxon>
    </lineage>
</organism>
<accession>A0A218Z2B5</accession>
<comment type="caution">
    <text evidence="1">The sequence shown here is derived from an EMBL/GenBank/DDBJ whole genome shotgun (WGS) entry which is preliminary data.</text>
</comment>
<dbReference type="InParanoid" id="A0A218Z2B5"/>
<dbReference type="AlphaFoldDB" id="A0A218Z2B5"/>
<gene>
    <name evidence="1" type="ORF">B2J93_3599</name>
</gene>
<reference evidence="1 2" key="1">
    <citation type="submission" date="2017-04" db="EMBL/GenBank/DDBJ databases">
        <title>Draft genome sequence of Marssonina coronaria NL1: causal agent of apple blotch.</title>
        <authorList>
            <person name="Cheng Q."/>
        </authorList>
    </citation>
    <scope>NUCLEOTIDE SEQUENCE [LARGE SCALE GENOMIC DNA]</scope>
    <source>
        <strain evidence="1 2">NL1</strain>
    </source>
</reference>
<evidence type="ECO:0000313" key="2">
    <source>
        <dbReference type="Proteomes" id="UP000242519"/>
    </source>
</evidence>